<evidence type="ECO:0000256" key="3">
    <source>
        <dbReference type="ARBA" id="ARBA00022729"/>
    </source>
</evidence>
<dbReference type="Proteomes" id="UP000279236">
    <property type="component" value="Unassembled WGS sequence"/>
</dbReference>
<dbReference type="GO" id="GO:0034045">
    <property type="term" value="C:phagophore assembly site membrane"/>
    <property type="evidence" value="ECO:0007669"/>
    <property type="project" value="UniProtKB-SubCell"/>
</dbReference>
<dbReference type="EMBL" id="RSCE01000002">
    <property type="protein sequence ID" value="RSH86284.1"/>
    <property type="molecule type" value="Genomic_DNA"/>
</dbReference>
<evidence type="ECO:0000313" key="9">
    <source>
        <dbReference type="EMBL" id="RSH86284.1"/>
    </source>
</evidence>
<evidence type="ECO:0000256" key="2">
    <source>
        <dbReference type="ARBA" id="ARBA00022692"/>
    </source>
</evidence>
<feature type="signal peptide" evidence="8">
    <location>
        <begin position="1"/>
        <end position="18"/>
    </location>
</feature>
<keyword evidence="3 8" id="KW-0732">Signal</keyword>
<name>A0A427Y5D1_9TREE</name>
<dbReference type="InterPro" id="IPR009011">
    <property type="entry name" value="Man6P_isomerase_rcpt-bd_dom_sf"/>
</dbReference>
<feature type="chain" id="PRO_5019267518" evidence="8">
    <location>
        <begin position="19"/>
        <end position="262"/>
    </location>
</feature>
<evidence type="ECO:0000313" key="10">
    <source>
        <dbReference type="Proteomes" id="UP000279236"/>
    </source>
</evidence>
<dbReference type="Gene3D" id="2.70.130.10">
    <property type="entry name" value="Mannose-6-phosphate receptor binding domain"/>
    <property type="match status" value="1"/>
</dbReference>
<gene>
    <name evidence="9" type="ORF">EHS24_004522</name>
</gene>
<comment type="caution">
    <text evidence="9">The sequence shown here is derived from an EMBL/GenBank/DDBJ whole genome shotgun (WGS) entry which is preliminary data.</text>
</comment>
<dbReference type="GeneID" id="39589065"/>
<comment type="subcellular location">
    <subcellularLocation>
        <location evidence="1">Preautophagosomal structure membrane</location>
        <topology evidence="1">Single-pass type I membrane protein</topology>
    </subcellularLocation>
</comment>
<keyword evidence="4" id="KW-0813">Transport</keyword>
<sequence length="262" mass="28700">MRLRPLLSALLLPSIVSAWQCEDVSAGKAQYDLGRLSGQRHTSQTTETPPTTVEARVKMNLCGKVDHEGNDEDQCPDGTHICLQLVNHKESASEKERVTAVIPLWKEDTPDQDIRISTLGQGLRLDIKSDDYAGSAQSVHLSLLCDTSATDPNPTLLSYTGGRLELEWKTPDACALSANPGGGGLGLWSFLKFMFWFGIVGLIGYLILGSLYNQQQYGARGWDLVPHRDFWRELPTLVADLGGHLFQNVRTSTGRGGYSSLG</sequence>
<evidence type="ECO:0000256" key="6">
    <source>
        <dbReference type="ARBA" id="ARBA00023136"/>
    </source>
</evidence>
<dbReference type="GO" id="GO:0012505">
    <property type="term" value="C:endomembrane system"/>
    <property type="evidence" value="ECO:0007669"/>
    <property type="project" value="UniProtKB-ARBA"/>
</dbReference>
<evidence type="ECO:0000256" key="8">
    <source>
        <dbReference type="SAM" id="SignalP"/>
    </source>
</evidence>
<dbReference type="InterPro" id="IPR018939">
    <property type="entry name" value="Autophagy-rel_prot_27"/>
</dbReference>
<dbReference type="AlphaFoldDB" id="A0A427Y5D1"/>
<evidence type="ECO:0000256" key="7">
    <source>
        <dbReference type="SAM" id="Phobius"/>
    </source>
</evidence>
<evidence type="ECO:0000256" key="5">
    <source>
        <dbReference type="ARBA" id="ARBA00022989"/>
    </source>
</evidence>
<keyword evidence="2 7" id="KW-0812">Transmembrane</keyword>
<reference evidence="9 10" key="1">
    <citation type="submission" date="2018-11" db="EMBL/GenBank/DDBJ databases">
        <title>Genome sequence of Apiotrichum porosum DSM 27194.</title>
        <authorList>
            <person name="Aliyu H."/>
            <person name="Gorte O."/>
            <person name="Ochsenreither K."/>
        </authorList>
    </citation>
    <scope>NUCLEOTIDE SEQUENCE [LARGE SCALE GENOMIC DNA]</scope>
    <source>
        <strain evidence="9 10">DSM 27194</strain>
    </source>
</reference>
<keyword evidence="6 7" id="KW-0472">Membrane</keyword>
<dbReference type="RefSeq" id="XP_028479069.1">
    <property type="nucleotide sequence ID" value="XM_028620097.1"/>
</dbReference>
<dbReference type="PANTHER" id="PTHR15071">
    <property type="entry name" value="MANNOSE-6-PHOSPHATE RECEPTOR FAMILY MEMBER"/>
    <property type="match status" value="1"/>
</dbReference>
<evidence type="ECO:0000256" key="4">
    <source>
        <dbReference type="ARBA" id="ARBA00022927"/>
    </source>
</evidence>
<organism evidence="9 10">
    <name type="scientific">Apiotrichum porosum</name>
    <dbReference type="NCBI Taxonomy" id="105984"/>
    <lineage>
        <taxon>Eukaryota</taxon>
        <taxon>Fungi</taxon>
        <taxon>Dikarya</taxon>
        <taxon>Basidiomycota</taxon>
        <taxon>Agaricomycotina</taxon>
        <taxon>Tremellomycetes</taxon>
        <taxon>Trichosporonales</taxon>
        <taxon>Trichosporonaceae</taxon>
        <taxon>Apiotrichum</taxon>
    </lineage>
</organism>
<dbReference type="Pfam" id="PF09451">
    <property type="entry name" value="ATG27"/>
    <property type="match status" value="1"/>
</dbReference>
<keyword evidence="4" id="KW-0653">Protein transport</keyword>
<evidence type="ECO:0000256" key="1">
    <source>
        <dbReference type="ARBA" id="ARBA00004472"/>
    </source>
</evidence>
<dbReference type="GO" id="GO:0015031">
    <property type="term" value="P:protein transport"/>
    <property type="evidence" value="ECO:0007669"/>
    <property type="project" value="UniProtKB-KW"/>
</dbReference>
<dbReference type="OrthoDB" id="29460at2759"/>
<keyword evidence="10" id="KW-1185">Reference proteome</keyword>
<dbReference type="STRING" id="105984.A0A427Y5D1"/>
<dbReference type="PANTHER" id="PTHR15071:SF13">
    <property type="entry name" value="AUTOPHAGY-RELATED PROTEIN 27"/>
    <property type="match status" value="1"/>
</dbReference>
<protein>
    <submittedName>
        <fullName evidence="9">Uncharacterized protein</fullName>
    </submittedName>
</protein>
<keyword evidence="5 7" id="KW-1133">Transmembrane helix</keyword>
<proteinExistence type="predicted"/>
<accession>A0A427Y5D1</accession>
<feature type="transmembrane region" description="Helical" evidence="7">
    <location>
        <begin position="193"/>
        <end position="212"/>
    </location>
</feature>
<dbReference type="SUPFAM" id="SSF50911">
    <property type="entry name" value="Mannose 6-phosphate receptor domain"/>
    <property type="match status" value="1"/>
</dbReference>